<dbReference type="SUPFAM" id="SSF52172">
    <property type="entry name" value="CheY-like"/>
    <property type="match status" value="1"/>
</dbReference>
<organism evidence="10 11">
    <name type="scientific">Clostridium novyi A str. 4552</name>
    <dbReference type="NCBI Taxonomy" id="1444289"/>
    <lineage>
        <taxon>Bacteria</taxon>
        <taxon>Bacillati</taxon>
        <taxon>Bacillota</taxon>
        <taxon>Clostridia</taxon>
        <taxon>Eubacteriales</taxon>
        <taxon>Clostridiaceae</taxon>
        <taxon>Clostridium</taxon>
    </lineage>
</organism>
<dbReference type="GO" id="GO:0032993">
    <property type="term" value="C:protein-DNA complex"/>
    <property type="evidence" value="ECO:0007669"/>
    <property type="project" value="TreeGrafter"/>
</dbReference>
<dbReference type="Proteomes" id="UP000030012">
    <property type="component" value="Unassembled WGS sequence"/>
</dbReference>
<dbReference type="SMART" id="SM00862">
    <property type="entry name" value="Trans_reg_C"/>
    <property type="match status" value="1"/>
</dbReference>
<evidence type="ECO:0000313" key="10">
    <source>
        <dbReference type="EMBL" id="KGM94264.1"/>
    </source>
</evidence>
<dbReference type="PANTHER" id="PTHR48111">
    <property type="entry name" value="REGULATOR OF RPOS"/>
    <property type="match status" value="1"/>
</dbReference>
<dbReference type="InterPro" id="IPR001867">
    <property type="entry name" value="OmpR/PhoB-type_DNA-bd"/>
</dbReference>
<dbReference type="GO" id="GO:0000976">
    <property type="term" value="F:transcription cis-regulatory region binding"/>
    <property type="evidence" value="ECO:0007669"/>
    <property type="project" value="TreeGrafter"/>
</dbReference>
<dbReference type="Pfam" id="PF00072">
    <property type="entry name" value="Response_reg"/>
    <property type="match status" value="1"/>
</dbReference>
<feature type="modified residue" description="4-aspartylphosphate" evidence="6">
    <location>
        <position position="51"/>
    </location>
</feature>
<dbReference type="PANTHER" id="PTHR48111:SF2">
    <property type="entry name" value="RESPONSE REGULATOR SAER"/>
    <property type="match status" value="1"/>
</dbReference>
<name>A0A0A0HYK5_CLONO</name>
<dbReference type="EMBL" id="JENJ01000079">
    <property type="protein sequence ID" value="KGM94264.1"/>
    <property type="molecule type" value="Genomic_DNA"/>
</dbReference>
<evidence type="ECO:0000259" key="8">
    <source>
        <dbReference type="PROSITE" id="PS50110"/>
    </source>
</evidence>
<dbReference type="Gene3D" id="1.10.10.10">
    <property type="entry name" value="Winged helix-like DNA-binding domain superfamily/Winged helix DNA-binding domain"/>
    <property type="match status" value="1"/>
</dbReference>
<dbReference type="GO" id="GO:0000156">
    <property type="term" value="F:phosphorelay response regulator activity"/>
    <property type="evidence" value="ECO:0007669"/>
    <property type="project" value="TreeGrafter"/>
</dbReference>
<dbReference type="InterPro" id="IPR001789">
    <property type="entry name" value="Sig_transdc_resp-reg_receiver"/>
</dbReference>
<dbReference type="InterPro" id="IPR011006">
    <property type="entry name" value="CheY-like_superfamily"/>
</dbReference>
<evidence type="ECO:0000256" key="4">
    <source>
        <dbReference type="ARBA" id="ARBA00023163"/>
    </source>
</evidence>
<reference evidence="10 11" key="1">
    <citation type="submission" date="2014-01" db="EMBL/GenBank/DDBJ databases">
        <title>Plasmidome dynamics in the species complex Clostridium novyi sensu lato converts strains of independent lineages into distinctly different pathogens.</title>
        <authorList>
            <person name="Skarin H."/>
            <person name="Segerman B."/>
        </authorList>
    </citation>
    <scope>NUCLEOTIDE SEQUENCE [LARGE SCALE GENOMIC DNA]</scope>
    <source>
        <strain evidence="10 11">4552</strain>
    </source>
</reference>
<accession>A0A0A0HYK5</accession>
<dbReference type="InterPro" id="IPR036388">
    <property type="entry name" value="WH-like_DNA-bd_sf"/>
</dbReference>
<evidence type="ECO:0000259" key="9">
    <source>
        <dbReference type="PROSITE" id="PS51755"/>
    </source>
</evidence>
<dbReference type="GO" id="GO:0005829">
    <property type="term" value="C:cytosol"/>
    <property type="evidence" value="ECO:0007669"/>
    <property type="project" value="TreeGrafter"/>
</dbReference>
<evidence type="ECO:0000256" key="6">
    <source>
        <dbReference type="PROSITE-ProRule" id="PRU00169"/>
    </source>
</evidence>
<dbReference type="PROSITE" id="PS50110">
    <property type="entry name" value="RESPONSE_REGULATORY"/>
    <property type="match status" value="1"/>
</dbReference>
<comment type="function">
    <text evidence="5">May play the central regulatory role in sporulation. It may be an element of the effector pathway responsible for the activation of sporulation genes in response to nutritional stress. Spo0A may act in concert with spo0H (a sigma factor) to control the expression of some genes that are critical to the sporulation process.</text>
</comment>
<dbReference type="RefSeq" id="WP_039256227.1">
    <property type="nucleotide sequence ID" value="NZ_JENJ01000079.1"/>
</dbReference>
<dbReference type="CDD" id="cd00383">
    <property type="entry name" value="trans_reg_C"/>
    <property type="match status" value="1"/>
</dbReference>
<feature type="domain" description="Response regulatory" evidence="8">
    <location>
        <begin position="3"/>
        <end position="115"/>
    </location>
</feature>
<keyword evidence="3 7" id="KW-0238">DNA-binding</keyword>
<protein>
    <recommendedName>
        <fullName evidence="1">Stage 0 sporulation protein A homolog</fullName>
    </recommendedName>
</protein>
<dbReference type="Gene3D" id="6.10.250.690">
    <property type="match status" value="1"/>
</dbReference>
<dbReference type="GO" id="GO:0006355">
    <property type="term" value="P:regulation of DNA-templated transcription"/>
    <property type="evidence" value="ECO:0007669"/>
    <property type="project" value="InterPro"/>
</dbReference>
<evidence type="ECO:0000256" key="3">
    <source>
        <dbReference type="ARBA" id="ARBA00023125"/>
    </source>
</evidence>
<feature type="domain" description="OmpR/PhoB-type" evidence="9">
    <location>
        <begin position="123"/>
        <end position="220"/>
    </location>
</feature>
<dbReference type="AlphaFoldDB" id="A0A0A0HYK5"/>
<evidence type="ECO:0000256" key="7">
    <source>
        <dbReference type="PROSITE-ProRule" id="PRU01091"/>
    </source>
</evidence>
<comment type="caution">
    <text evidence="10">The sequence shown here is derived from an EMBL/GenBank/DDBJ whole genome shotgun (WGS) entry which is preliminary data.</text>
</comment>
<keyword evidence="6" id="KW-0597">Phosphoprotein</keyword>
<dbReference type="CDD" id="cd17574">
    <property type="entry name" value="REC_OmpR"/>
    <property type="match status" value="1"/>
</dbReference>
<sequence>MAYILAIDDEEGILNIIKSALEKEGHNVTTISNPTCFSKDKYLKYDLILLDVMMPEIDGFSLCRQIRNLVDCPIIFLTAKTMEQDIVMGLSLGGDDYISKPFGISELRARVAAHLRREHREKQNAFCVSDVKFNITSKEAYYNEKLVPFTKSEYSICECLAINHGQVFSKERIYEKVFGVYGNSDTTAIVEHIKNIRSKLKSIGINPIETVWGIGYKWKE</sequence>
<dbReference type="InterPro" id="IPR039420">
    <property type="entry name" value="WalR-like"/>
</dbReference>
<keyword evidence="4" id="KW-0804">Transcription</keyword>
<dbReference type="Pfam" id="PF00486">
    <property type="entry name" value="Trans_reg_C"/>
    <property type="match status" value="1"/>
</dbReference>
<dbReference type="SMART" id="SM00448">
    <property type="entry name" value="REC"/>
    <property type="match status" value="1"/>
</dbReference>
<evidence type="ECO:0000256" key="1">
    <source>
        <dbReference type="ARBA" id="ARBA00018672"/>
    </source>
</evidence>
<keyword evidence="2" id="KW-0805">Transcription regulation</keyword>
<dbReference type="OrthoDB" id="9790442at2"/>
<gene>
    <name evidence="10" type="ORF">Z968_11970</name>
</gene>
<proteinExistence type="predicted"/>
<dbReference type="Gene3D" id="3.40.50.2300">
    <property type="match status" value="1"/>
</dbReference>
<evidence type="ECO:0000256" key="5">
    <source>
        <dbReference type="ARBA" id="ARBA00024867"/>
    </source>
</evidence>
<feature type="DNA-binding region" description="OmpR/PhoB-type" evidence="7">
    <location>
        <begin position="123"/>
        <end position="220"/>
    </location>
</feature>
<evidence type="ECO:0000313" key="11">
    <source>
        <dbReference type="Proteomes" id="UP000030012"/>
    </source>
</evidence>
<evidence type="ECO:0000256" key="2">
    <source>
        <dbReference type="ARBA" id="ARBA00023015"/>
    </source>
</evidence>
<dbReference type="PROSITE" id="PS51755">
    <property type="entry name" value="OMPR_PHOB"/>
    <property type="match status" value="1"/>
</dbReference>